<accession>A0ABQ5BNS8</accession>
<name>A0ABQ5BNS8_9ASTR</name>
<evidence type="ECO:0000313" key="2">
    <source>
        <dbReference type="Proteomes" id="UP001151760"/>
    </source>
</evidence>
<dbReference type="Proteomes" id="UP001151760">
    <property type="component" value="Unassembled WGS sequence"/>
</dbReference>
<comment type="caution">
    <text evidence="1">The sequence shown here is derived from an EMBL/GenBank/DDBJ whole genome shotgun (WGS) entry which is preliminary data.</text>
</comment>
<keyword evidence="2" id="KW-1185">Reference proteome</keyword>
<gene>
    <name evidence="1" type="ORF">Tco_0875197</name>
</gene>
<proteinExistence type="predicted"/>
<evidence type="ECO:0000313" key="1">
    <source>
        <dbReference type="EMBL" id="GJT16491.1"/>
    </source>
</evidence>
<reference evidence="1" key="2">
    <citation type="submission" date="2022-01" db="EMBL/GenBank/DDBJ databases">
        <authorList>
            <person name="Yamashiro T."/>
            <person name="Shiraishi A."/>
            <person name="Satake H."/>
            <person name="Nakayama K."/>
        </authorList>
    </citation>
    <scope>NUCLEOTIDE SEQUENCE</scope>
</reference>
<protein>
    <submittedName>
        <fullName evidence="1">Uncharacterized protein</fullName>
    </submittedName>
</protein>
<dbReference type="EMBL" id="BQNB010013478">
    <property type="protein sequence ID" value="GJT16491.1"/>
    <property type="molecule type" value="Genomic_DNA"/>
</dbReference>
<sequence>MRRNLSCSVGWTSFDDKLQFCRGTIEIQIVKSTVKSKAVVPLVKVRWILQERVQEFTWERKDQFRKKYPHLFLKTGAVVKLLRT</sequence>
<organism evidence="1 2">
    <name type="scientific">Tanacetum coccineum</name>
    <dbReference type="NCBI Taxonomy" id="301880"/>
    <lineage>
        <taxon>Eukaryota</taxon>
        <taxon>Viridiplantae</taxon>
        <taxon>Streptophyta</taxon>
        <taxon>Embryophyta</taxon>
        <taxon>Tracheophyta</taxon>
        <taxon>Spermatophyta</taxon>
        <taxon>Magnoliopsida</taxon>
        <taxon>eudicotyledons</taxon>
        <taxon>Gunneridae</taxon>
        <taxon>Pentapetalae</taxon>
        <taxon>asterids</taxon>
        <taxon>campanulids</taxon>
        <taxon>Asterales</taxon>
        <taxon>Asteraceae</taxon>
        <taxon>Asteroideae</taxon>
        <taxon>Anthemideae</taxon>
        <taxon>Anthemidinae</taxon>
        <taxon>Tanacetum</taxon>
    </lineage>
</organism>
<reference evidence="1" key="1">
    <citation type="journal article" date="2022" name="Int. J. Mol. Sci.">
        <title>Draft Genome of Tanacetum Coccineum: Genomic Comparison of Closely Related Tanacetum-Family Plants.</title>
        <authorList>
            <person name="Yamashiro T."/>
            <person name="Shiraishi A."/>
            <person name="Nakayama K."/>
            <person name="Satake H."/>
        </authorList>
    </citation>
    <scope>NUCLEOTIDE SEQUENCE</scope>
</reference>